<sequence length="237" mass="27362">MKKEVILIFLFLGIICASCKSNTKNEANEITVLDKTKKEIKVDTSLIKIADLPFHIDSTLYFIHPIGYVKSNKDNGYFLKSSSSEGVYHLTNSYENELNGMMANLKFQKMGSDVLTSLTRENIKISSVEFLRTIFDKTKQQILLYKVIDADTNDDKKLDFKDDTSLYISKINGSGFKKISLPNQKLLNTQLMEVNNRLYFKTTESLKTKEDKLEIHYFYVDFNTESFKAVEYYPVND</sequence>
<gene>
    <name evidence="1" type="ORF">LCI24_03480</name>
</gene>
<name>A0A9X4EKV9_9FLAO</name>
<dbReference type="RefSeq" id="WP_274639188.1">
    <property type="nucleotide sequence ID" value="NZ_JAIWJY010000002.1"/>
</dbReference>
<evidence type="ECO:0000313" key="1">
    <source>
        <dbReference type="EMBL" id="MDE1205849.1"/>
    </source>
</evidence>
<dbReference type="EMBL" id="JAIWJY010000002">
    <property type="protein sequence ID" value="MDE1205849.1"/>
    <property type="molecule type" value="Genomic_DNA"/>
</dbReference>
<keyword evidence="2" id="KW-1185">Reference proteome</keyword>
<dbReference type="AlphaFoldDB" id="A0A9X4EKV9"/>
<dbReference type="Proteomes" id="UP001149303">
    <property type="component" value="Unassembled WGS sequence"/>
</dbReference>
<reference evidence="1" key="1">
    <citation type="submission" date="2021-09" db="EMBL/GenBank/DDBJ databases">
        <authorList>
            <person name="Smyrli M."/>
        </authorList>
    </citation>
    <scope>NUCLEOTIDE SEQUENCE</scope>
    <source>
        <strain evidence="1">LAR25</strain>
    </source>
</reference>
<comment type="caution">
    <text evidence="1">The sequence shown here is derived from an EMBL/GenBank/DDBJ whole genome shotgun (WGS) entry which is preliminary data.</text>
</comment>
<accession>A0A9X4EKV9</accession>
<evidence type="ECO:0000313" key="2">
    <source>
        <dbReference type="Proteomes" id="UP001149303"/>
    </source>
</evidence>
<organism evidence="1 2">
    <name type="scientific">Tenacibaculum larymnensis</name>
    <dbReference type="NCBI Taxonomy" id="2878201"/>
    <lineage>
        <taxon>Bacteria</taxon>
        <taxon>Pseudomonadati</taxon>
        <taxon>Bacteroidota</taxon>
        <taxon>Flavobacteriia</taxon>
        <taxon>Flavobacteriales</taxon>
        <taxon>Flavobacteriaceae</taxon>
        <taxon>Tenacibaculum</taxon>
    </lineage>
</organism>
<proteinExistence type="predicted"/>
<protein>
    <submittedName>
        <fullName evidence="1">Uncharacterized protein</fullName>
    </submittedName>
</protein>